<comment type="caution">
    <text evidence="2">The sequence shown here is derived from an EMBL/GenBank/DDBJ whole genome shotgun (WGS) entry which is preliminary data.</text>
</comment>
<keyword evidence="1" id="KW-0472">Membrane</keyword>
<feature type="transmembrane region" description="Helical" evidence="1">
    <location>
        <begin position="81"/>
        <end position="99"/>
    </location>
</feature>
<evidence type="ECO:0000313" key="3">
    <source>
        <dbReference type="Proteomes" id="UP000782610"/>
    </source>
</evidence>
<proteinExistence type="predicted"/>
<feature type="transmembrane region" description="Helical" evidence="1">
    <location>
        <begin position="42"/>
        <end position="61"/>
    </location>
</feature>
<name>A0A933NZB3_9HYPH</name>
<dbReference type="Proteomes" id="UP000782610">
    <property type="component" value="Unassembled WGS sequence"/>
</dbReference>
<keyword evidence="1" id="KW-0812">Transmembrane</keyword>
<reference evidence="2" key="1">
    <citation type="submission" date="2020-07" db="EMBL/GenBank/DDBJ databases">
        <title>Huge and variable diversity of episymbiotic CPR bacteria and DPANN archaea in groundwater ecosystems.</title>
        <authorList>
            <person name="He C.Y."/>
            <person name="Keren R."/>
            <person name="Whittaker M."/>
            <person name="Farag I.F."/>
            <person name="Doudna J."/>
            <person name="Cate J.H.D."/>
            <person name="Banfield J.F."/>
        </authorList>
    </citation>
    <scope>NUCLEOTIDE SEQUENCE</scope>
    <source>
        <strain evidence="2">NC_groundwater_1586_Pr3_B-0.1um_66_15</strain>
    </source>
</reference>
<feature type="transmembrane region" description="Helical" evidence="1">
    <location>
        <begin position="7"/>
        <end position="30"/>
    </location>
</feature>
<protein>
    <submittedName>
        <fullName evidence="2">Uncharacterized protein</fullName>
    </submittedName>
</protein>
<feature type="transmembrane region" description="Helical" evidence="1">
    <location>
        <begin position="105"/>
        <end position="124"/>
    </location>
</feature>
<organism evidence="2 3">
    <name type="scientific">Devosia nanyangense</name>
    <dbReference type="NCBI Taxonomy" id="1228055"/>
    <lineage>
        <taxon>Bacteria</taxon>
        <taxon>Pseudomonadati</taxon>
        <taxon>Pseudomonadota</taxon>
        <taxon>Alphaproteobacteria</taxon>
        <taxon>Hyphomicrobiales</taxon>
        <taxon>Devosiaceae</taxon>
        <taxon>Devosia</taxon>
    </lineage>
</organism>
<gene>
    <name evidence="2" type="ORF">HY834_12385</name>
</gene>
<accession>A0A933NZB3</accession>
<keyword evidence="1" id="KW-1133">Transmembrane helix</keyword>
<evidence type="ECO:0000313" key="2">
    <source>
        <dbReference type="EMBL" id="MBI4922538.1"/>
    </source>
</evidence>
<dbReference type="AlphaFoldDB" id="A0A933NZB3"/>
<evidence type="ECO:0000256" key="1">
    <source>
        <dbReference type="SAM" id="Phobius"/>
    </source>
</evidence>
<sequence length="128" mass="13145">MSQRIFLLFAAAAYAILGAGLLLVPALVMAPFGVSLDAPGEVMTRILGGGLVSVALLFWWVRDSTDTTTRAIIRSQAISNLVGIVALGSAIAAGIVDLAGLMPLALHVVLGIGFWVIGFGWSAARAPG</sequence>
<dbReference type="EMBL" id="JACRAF010000033">
    <property type="protein sequence ID" value="MBI4922538.1"/>
    <property type="molecule type" value="Genomic_DNA"/>
</dbReference>